<protein>
    <submittedName>
        <fullName evidence="2">Uncharacterized protein</fullName>
    </submittedName>
</protein>
<accession>L9LEU0</accession>
<keyword evidence="3" id="KW-1185">Reference proteome</keyword>
<reference evidence="3" key="1">
    <citation type="submission" date="2012-07" db="EMBL/GenBank/DDBJ databases">
        <title>Genome of the Chinese tree shrew, a rising model animal genetically related to primates.</title>
        <authorList>
            <person name="Zhang G."/>
            <person name="Fan Y."/>
            <person name="Yao Y."/>
            <person name="Huang Z."/>
        </authorList>
    </citation>
    <scope>NUCLEOTIDE SEQUENCE [LARGE SCALE GENOMIC DNA]</scope>
</reference>
<reference evidence="3" key="2">
    <citation type="journal article" date="2013" name="Nat. Commun.">
        <title>Genome of the Chinese tree shrew.</title>
        <authorList>
            <person name="Fan Y."/>
            <person name="Huang Z.Y."/>
            <person name="Cao C.C."/>
            <person name="Chen C.S."/>
            <person name="Chen Y.X."/>
            <person name="Fan D.D."/>
            <person name="He J."/>
            <person name="Hou H.L."/>
            <person name="Hu L."/>
            <person name="Hu X.T."/>
            <person name="Jiang X.T."/>
            <person name="Lai R."/>
            <person name="Lang Y.S."/>
            <person name="Liang B."/>
            <person name="Liao S.G."/>
            <person name="Mu D."/>
            <person name="Ma Y.Y."/>
            <person name="Niu Y.Y."/>
            <person name="Sun X.Q."/>
            <person name="Xia J.Q."/>
            <person name="Xiao J."/>
            <person name="Xiong Z.Q."/>
            <person name="Xu L."/>
            <person name="Yang L."/>
            <person name="Zhang Y."/>
            <person name="Zhao W."/>
            <person name="Zhao X.D."/>
            <person name="Zheng Y.T."/>
            <person name="Zhou J.M."/>
            <person name="Zhu Y.B."/>
            <person name="Zhang G.J."/>
            <person name="Wang J."/>
            <person name="Yao Y.G."/>
        </authorList>
    </citation>
    <scope>NUCLEOTIDE SEQUENCE [LARGE SCALE GENOMIC DNA]</scope>
</reference>
<dbReference type="EMBL" id="KB320425">
    <property type="protein sequence ID" value="ELW72332.1"/>
    <property type="molecule type" value="Genomic_DNA"/>
</dbReference>
<name>L9LEU0_TUPCH</name>
<organism evidence="2 3">
    <name type="scientific">Tupaia chinensis</name>
    <name type="common">Chinese tree shrew</name>
    <name type="synonym">Tupaia belangeri chinensis</name>
    <dbReference type="NCBI Taxonomy" id="246437"/>
    <lineage>
        <taxon>Eukaryota</taxon>
        <taxon>Metazoa</taxon>
        <taxon>Chordata</taxon>
        <taxon>Craniata</taxon>
        <taxon>Vertebrata</taxon>
        <taxon>Euteleostomi</taxon>
        <taxon>Mammalia</taxon>
        <taxon>Eutheria</taxon>
        <taxon>Euarchontoglires</taxon>
        <taxon>Scandentia</taxon>
        <taxon>Tupaiidae</taxon>
        <taxon>Tupaia</taxon>
    </lineage>
</organism>
<gene>
    <name evidence="2" type="ORF">TREES_T100015523</name>
</gene>
<feature type="compositionally biased region" description="Basic and acidic residues" evidence="1">
    <location>
        <begin position="139"/>
        <end position="153"/>
    </location>
</feature>
<feature type="region of interest" description="Disordered" evidence="1">
    <location>
        <begin position="129"/>
        <end position="153"/>
    </location>
</feature>
<dbReference type="Proteomes" id="UP000011518">
    <property type="component" value="Unassembled WGS sequence"/>
</dbReference>
<sequence>MELDQSAWAEPDQYRVHFLLAWSGRGDVLLRRLQVVVAALEAMSVAKVTVGPSGSYGSEAWVVNVQTRTLTYILSFQHILFQWDGCPPKVVHRQLSLKPQMAQGLLSERPSWERIAEMQDELQRKEASFQKQKGIYKKKAQDNQVAKEKVGEV</sequence>
<proteinExistence type="predicted"/>
<evidence type="ECO:0000313" key="3">
    <source>
        <dbReference type="Proteomes" id="UP000011518"/>
    </source>
</evidence>
<dbReference type="AlphaFoldDB" id="L9LEU0"/>
<evidence type="ECO:0000256" key="1">
    <source>
        <dbReference type="SAM" id="MobiDB-lite"/>
    </source>
</evidence>
<dbReference type="InParanoid" id="L9LEU0"/>
<evidence type="ECO:0000313" key="2">
    <source>
        <dbReference type="EMBL" id="ELW72332.1"/>
    </source>
</evidence>